<feature type="compositionally biased region" description="Basic residues" evidence="1">
    <location>
        <begin position="149"/>
        <end position="158"/>
    </location>
</feature>
<feature type="region of interest" description="Disordered" evidence="1">
    <location>
        <begin position="80"/>
        <end position="119"/>
    </location>
</feature>
<feature type="region of interest" description="Disordered" evidence="1">
    <location>
        <begin position="131"/>
        <end position="215"/>
    </location>
</feature>
<gene>
    <name evidence="2" type="ORF">THAOC_16614</name>
</gene>
<comment type="caution">
    <text evidence="2">The sequence shown here is derived from an EMBL/GenBank/DDBJ whole genome shotgun (WGS) entry which is preliminary data.</text>
</comment>
<dbReference type="EMBL" id="AGNL01018638">
    <property type="protein sequence ID" value="EJK62760.1"/>
    <property type="molecule type" value="Genomic_DNA"/>
</dbReference>
<protein>
    <submittedName>
        <fullName evidence="2">Uncharacterized protein</fullName>
    </submittedName>
</protein>
<proteinExistence type="predicted"/>
<feature type="compositionally biased region" description="Polar residues" evidence="1">
    <location>
        <begin position="240"/>
        <end position="252"/>
    </location>
</feature>
<dbReference type="Proteomes" id="UP000266841">
    <property type="component" value="Unassembled WGS sequence"/>
</dbReference>
<dbReference type="AlphaFoldDB" id="K0SBT1"/>
<organism evidence="2 3">
    <name type="scientific">Thalassiosira oceanica</name>
    <name type="common">Marine diatom</name>
    <dbReference type="NCBI Taxonomy" id="159749"/>
    <lineage>
        <taxon>Eukaryota</taxon>
        <taxon>Sar</taxon>
        <taxon>Stramenopiles</taxon>
        <taxon>Ochrophyta</taxon>
        <taxon>Bacillariophyta</taxon>
        <taxon>Coscinodiscophyceae</taxon>
        <taxon>Thalassiosirophycidae</taxon>
        <taxon>Thalassiosirales</taxon>
        <taxon>Thalassiosiraceae</taxon>
        <taxon>Thalassiosira</taxon>
    </lineage>
</organism>
<evidence type="ECO:0000313" key="2">
    <source>
        <dbReference type="EMBL" id="EJK62760.1"/>
    </source>
</evidence>
<feature type="compositionally biased region" description="Polar residues" evidence="1">
    <location>
        <begin position="198"/>
        <end position="215"/>
    </location>
</feature>
<sequence length="264" mass="29626">MEVDIYQINSNPAAPAANFTRCTLLESNRQGGVRACHLPRRLYLLCPTNIRVGERTLHDPAVPSVNLDADDRSKLHADAAPSALAKSKRSMKNKARPRNTRRQHSNPNVMNASAGREPTRLGRHLRKLKLQALPPCSDHNDDATTAAQYHRRRRRRASRSINPNPSGDHEDDRHDHEYEPRLIEPDISPTSEPDIISTVGSKPSNIRPAPNQSHFTAQRTSLATLLIQRRHEQIHPNLVPVTSQQDLQNKSIAPSLDEDELNKA</sequence>
<feature type="compositionally biased region" description="Basic and acidic residues" evidence="1">
    <location>
        <begin position="167"/>
        <end position="184"/>
    </location>
</feature>
<feature type="non-terminal residue" evidence="2">
    <location>
        <position position="264"/>
    </location>
</feature>
<name>K0SBT1_THAOC</name>
<reference evidence="2 3" key="1">
    <citation type="journal article" date="2012" name="Genome Biol.">
        <title>Genome and low-iron response of an oceanic diatom adapted to chronic iron limitation.</title>
        <authorList>
            <person name="Lommer M."/>
            <person name="Specht M."/>
            <person name="Roy A.S."/>
            <person name="Kraemer L."/>
            <person name="Andreson R."/>
            <person name="Gutowska M.A."/>
            <person name="Wolf J."/>
            <person name="Bergner S.V."/>
            <person name="Schilhabel M.B."/>
            <person name="Klostermeier U.C."/>
            <person name="Beiko R.G."/>
            <person name="Rosenstiel P."/>
            <person name="Hippler M."/>
            <person name="Laroche J."/>
        </authorList>
    </citation>
    <scope>NUCLEOTIDE SEQUENCE [LARGE SCALE GENOMIC DNA]</scope>
    <source>
        <strain evidence="2 3">CCMP1005</strain>
    </source>
</reference>
<feature type="compositionally biased region" description="Basic residues" evidence="1">
    <location>
        <begin position="86"/>
        <end position="104"/>
    </location>
</feature>
<evidence type="ECO:0000256" key="1">
    <source>
        <dbReference type="SAM" id="MobiDB-lite"/>
    </source>
</evidence>
<keyword evidence="3" id="KW-1185">Reference proteome</keyword>
<evidence type="ECO:0000313" key="3">
    <source>
        <dbReference type="Proteomes" id="UP000266841"/>
    </source>
</evidence>
<accession>K0SBT1</accession>
<feature type="region of interest" description="Disordered" evidence="1">
    <location>
        <begin position="238"/>
        <end position="264"/>
    </location>
</feature>